<gene>
    <name evidence="2" type="ORF">FHR24_001520</name>
</gene>
<dbReference type="Gene3D" id="3.40.30.10">
    <property type="entry name" value="Glutaredoxin"/>
    <property type="match status" value="1"/>
</dbReference>
<reference evidence="2 3" key="1">
    <citation type="submission" date="2020-03" db="EMBL/GenBank/DDBJ databases">
        <title>Genomic Encyclopedia of Type Strains, Phase IV (KMG-IV): sequencing the most valuable type-strain genomes for metagenomic binning, comparative biology and taxonomic classification.</title>
        <authorList>
            <person name="Goeker M."/>
        </authorList>
    </citation>
    <scope>NUCLEOTIDE SEQUENCE [LARGE SCALE GENOMIC DNA]</scope>
    <source>
        <strain evidence="2 3">DSM 101599</strain>
    </source>
</reference>
<dbReference type="PANTHER" id="PTHR36450">
    <property type="entry name" value="THIOREDOXIN"/>
    <property type="match status" value="1"/>
</dbReference>
<proteinExistence type="predicted"/>
<dbReference type="InterPro" id="IPR005243">
    <property type="entry name" value="THIRX-like_proc"/>
</dbReference>
<feature type="domain" description="Thioredoxin-like fold" evidence="1">
    <location>
        <begin position="4"/>
        <end position="77"/>
    </location>
</feature>
<dbReference type="NCBIfam" id="TIGR00412">
    <property type="entry name" value="redox_disulf_2"/>
    <property type="match status" value="1"/>
</dbReference>
<organism evidence="2 3">
    <name type="scientific">Wenyingzhuangia heitensis</name>
    <dbReference type="NCBI Taxonomy" id="1487859"/>
    <lineage>
        <taxon>Bacteria</taxon>
        <taxon>Pseudomonadati</taxon>
        <taxon>Bacteroidota</taxon>
        <taxon>Flavobacteriia</taxon>
        <taxon>Flavobacteriales</taxon>
        <taxon>Flavobacteriaceae</taxon>
        <taxon>Wenyingzhuangia</taxon>
    </lineage>
</organism>
<dbReference type="Pfam" id="PF13192">
    <property type="entry name" value="Thioredoxin_3"/>
    <property type="match status" value="1"/>
</dbReference>
<dbReference type="PIRSF" id="PIRSF037031">
    <property type="entry name" value="Redox_disulphide_2"/>
    <property type="match status" value="1"/>
</dbReference>
<sequence length="78" mass="8640">MSKAIKILGTGCAKCQSMTKVVKEVVDENNIEATIDKIEDLMEIMEYNVMSTPALVIDDVITIKGRIPTKDEVLTLLK</sequence>
<keyword evidence="3" id="KW-1185">Reference proteome</keyword>
<dbReference type="InterPro" id="IPR012336">
    <property type="entry name" value="Thioredoxin-like_fold"/>
</dbReference>
<evidence type="ECO:0000313" key="3">
    <source>
        <dbReference type="Proteomes" id="UP000745859"/>
    </source>
</evidence>
<dbReference type="RefSeq" id="WP_167186277.1">
    <property type="nucleotide sequence ID" value="NZ_JAASQL010000001.1"/>
</dbReference>
<dbReference type="SUPFAM" id="SSF52833">
    <property type="entry name" value="Thioredoxin-like"/>
    <property type="match status" value="1"/>
</dbReference>
<accession>A0ABX0UC03</accession>
<dbReference type="Proteomes" id="UP000745859">
    <property type="component" value="Unassembled WGS sequence"/>
</dbReference>
<dbReference type="EMBL" id="JAASQL010000001">
    <property type="protein sequence ID" value="NIJ45081.1"/>
    <property type="molecule type" value="Genomic_DNA"/>
</dbReference>
<dbReference type="PANTHER" id="PTHR36450:SF1">
    <property type="entry name" value="THIOREDOXIN"/>
    <property type="match status" value="1"/>
</dbReference>
<comment type="caution">
    <text evidence="2">The sequence shown here is derived from an EMBL/GenBank/DDBJ whole genome shotgun (WGS) entry which is preliminary data.</text>
</comment>
<evidence type="ECO:0000313" key="2">
    <source>
        <dbReference type="EMBL" id="NIJ45081.1"/>
    </source>
</evidence>
<protein>
    <submittedName>
        <fullName evidence="2">Small redox-active disulfide protein 2</fullName>
    </submittedName>
</protein>
<name>A0ABX0UC03_9FLAO</name>
<dbReference type="InterPro" id="IPR036249">
    <property type="entry name" value="Thioredoxin-like_sf"/>
</dbReference>
<evidence type="ECO:0000259" key="1">
    <source>
        <dbReference type="Pfam" id="PF13192"/>
    </source>
</evidence>